<protein>
    <submittedName>
        <fullName evidence="1">Uncharacterized protein</fullName>
    </submittedName>
</protein>
<dbReference type="Proteomes" id="UP000663760">
    <property type="component" value="Chromosome 13"/>
</dbReference>
<evidence type="ECO:0000313" key="2">
    <source>
        <dbReference type="Proteomes" id="UP000663760"/>
    </source>
</evidence>
<sequence>MIAISICYNLDERLCKVSSVSILINIRGNFT</sequence>
<name>A0A7I8LCX9_SPIIN</name>
<evidence type="ECO:0000313" key="1">
    <source>
        <dbReference type="EMBL" id="CAA7407164.1"/>
    </source>
</evidence>
<accession>A0A7I8LCX9</accession>
<organism evidence="1 2">
    <name type="scientific">Spirodela intermedia</name>
    <name type="common">Intermediate duckweed</name>
    <dbReference type="NCBI Taxonomy" id="51605"/>
    <lineage>
        <taxon>Eukaryota</taxon>
        <taxon>Viridiplantae</taxon>
        <taxon>Streptophyta</taxon>
        <taxon>Embryophyta</taxon>
        <taxon>Tracheophyta</taxon>
        <taxon>Spermatophyta</taxon>
        <taxon>Magnoliopsida</taxon>
        <taxon>Liliopsida</taxon>
        <taxon>Araceae</taxon>
        <taxon>Lemnoideae</taxon>
        <taxon>Spirodela</taxon>
    </lineage>
</organism>
<gene>
    <name evidence="1" type="ORF">SI8410_13017842</name>
</gene>
<proteinExistence type="predicted"/>
<dbReference type="EMBL" id="LR746276">
    <property type="protein sequence ID" value="CAA7407164.1"/>
    <property type="molecule type" value="Genomic_DNA"/>
</dbReference>
<dbReference type="AlphaFoldDB" id="A0A7I8LCX9"/>
<keyword evidence="2" id="KW-1185">Reference proteome</keyword>
<reference evidence="1" key="1">
    <citation type="submission" date="2020-02" db="EMBL/GenBank/DDBJ databases">
        <authorList>
            <person name="Scholz U."/>
            <person name="Mascher M."/>
            <person name="Fiebig A."/>
        </authorList>
    </citation>
    <scope>NUCLEOTIDE SEQUENCE</scope>
</reference>